<dbReference type="PROSITE" id="PS50850">
    <property type="entry name" value="MFS"/>
    <property type="match status" value="1"/>
</dbReference>
<feature type="transmembrane region" description="Helical" evidence="8">
    <location>
        <begin position="317"/>
        <end position="336"/>
    </location>
</feature>
<feature type="transmembrane region" description="Helical" evidence="8">
    <location>
        <begin position="139"/>
        <end position="158"/>
    </location>
</feature>
<dbReference type="EMBL" id="QUMX01000015">
    <property type="protein sequence ID" value="REG46425.1"/>
    <property type="molecule type" value="Genomic_DNA"/>
</dbReference>
<keyword evidence="7 8" id="KW-0472">Membrane</keyword>
<keyword evidence="5 8" id="KW-0812">Transmembrane</keyword>
<reference evidence="10 11" key="1">
    <citation type="submission" date="2018-08" db="EMBL/GenBank/DDBJ databases">
        <title>Genomic Encyclopedia of Archaeal and Bacterial Type Strains, Phase II (KMG-II): from individual species to whole genera.</title>
        <authorList>
            <person name="Goeker M."/>
        </authorList>
    </citation>
    <scope>NUCLEOTIDE SEQUENCE [LARGE SCALE GENOMIC DNA]</scope>
    <source>
        <strain evidence="10 11">DSM 582</strain>
    </source>
</reference>
<comment type="caution">
    <text evidence="10">The sequence shown here is derived from an EMBL/GenBank/DDBJ whole genome shotgun (WGS) entry which is preliminary data.</text>
</comment>
<dbReference type="PANTHER" id="PTHR23502:SF132">
    <property type="entry name" value="POLYAMINE TRANSPORTER 2-RELATED"/>
    <property type="match status" value="1"/>
</dbReference>
<dbReference type="GO" id="GO:1990961">
    <property type="term" value="P:xenobiotic detoxification by transmembrane export across the plasma membrane"/>
    <property type="evidence" value="ECO:0007669"/>
    <property type="project" value="InterPro"/>
</dbReference>
<dbReference type="RefSeq" id="WP_036750840.1">
    <property type="nucleotide sequence ID" value="NZ_CP035284.1"/>
</dbReference>
<evidence type="ECO:0000313" key="11">
    <source>
        <dbReference type="Proteomes" id="UP000256794"/>
    </source>
</evidence>
<evidence type="ECO:0000256" key="3">
    <source>
        <dbReference type="ARBA" id="ARBA00022448"/>
    </source>
</evidence>
<feature type="transmembrane region" description="Helical" evidence="8">
    <location>
        <begin position="284"/>
        <end position="305"/>
    </location>
</feature>
<evidence type="ECO:0000256" key="5">
    <source>
        <dbReference type="ARBA" id="ARBA00022692"/>
    </source>
</evidence>
<feature type="transmembrane region" description="Helical" evidence="8">
    <location>
        <begin position="217"/>
        <end position="242"/>
    </location>
</feature>
<evidence type="ECO:0000256" key="6">
    <source>
        <dbReference type="ARBA" id="ARBA00022989"/>
    </source>
</evidence>
<dbReference type="SUPFAM" id="SSF103473">
    <property type="entry name" value="MFS general substrate transporter"/>
    <property type="match status" value="1"/>
</dbReference>
<dbReference type="GO" id="GO:0042910">
    <property type="term" value="F:xenobiotic transmembrane transporter activity"/>
    <property type="evidence" value="ECO:0007669"/>
    <property type="project" value="InterPro"/>
</dbReference>
<feature type="transmembrane region" description="Helical" evidence="8">
    <location>
        <begin position="50"/>
        <end position="70"/>
    </location>
</feature>
<evidence type="ECO:0000256" key="4">
    <source>
        <dbReference type="ARBA" id="ARBA00022475"/>
    </source>
</evidence>
<keyword evidence="6 8" id="KW-1133">Transmembrane helix</keyword>
<feature type="transmembrane region" description="Helical" evidence="8">
    <location>
        <begin position="348"/>
        <end position="368"/>
    </location>
</feature>
<name>A0AAQ0HJI7_PARVE</name>
<feature type="transmembrane region" description="Helical" evidence="8">
    <location>
        <begin position="170"/>
        <end position="190"/>
    </location>
</feature>
<dbReference type="Proteomes" id="UP000256794">
    <property type="component" value="Unassembled WGS sequence"/>
</dbReference>
<comment type="similarity">
    <text evidence="2 8">Belongs to the major facilitator superfamily. Bcr/CmlA family.</text>
</comment>
<dbReference type="NCBIfam" id="TIGR00710">
    <property type="entry name" value="efflux_Bcr_CflA"/>
    <property type="match status" value="1"/>
</dbReference>
<evidence type="ECO:0000256" key="1">
    <source>
        <dbReference type="ARBA" id="ARBA00004651"/>
    </source>
</evidence>
<proteinExistence type="inferred from homology"/>
<dbReference type="InterPro" id="IPR036259">
    <property type="entry name" value="MFS_trans_sf"/>
</dbReference>
<keyword evidence="11" id="KW-1185">Reference proteome</keyword>
<feature type="transmembrane region" description="Helical" evidence="8">
    <location>
        <begin position="374"/>
        <end position="396"/>
    </location>
</feature>
<comment type="subcellular location">
    <subcellularLocation>
        <location evidence="8">Cell inner membrane</location>
        <topology evidence="8">Multi-pass membrane protein</topology>
    </subcellularLocation>
    <subcellularLocation>
        <location evidence="1">Cell membrane</location>
        <topology evidence="1">Multi-pass membrane protein</topology>
    </subcellularLocation>
</comment>
<evidence type="ECO:0000313" key="10">
    <source>
        <dbReference type="EMBL" id="REG46425.1"/>
    </source>
</evidence>
<feature type="transmembrane region" description="Helical" evidence="8">
    <location>
        <begin position="107"/>
        <end position="127"/>
    </location>
</feature>
<gene>
    <name evidence="10" type="ORF">ATH84_101542</name>
</gene>
<keyword evidence="8" id="KW-0997">Cell inner membrane</keyword>
<feature type="domain" description="Major facilitator superfamily (MFS) profile" evidence="9">
    <location>
        <begin position="16"/>
        <end position="400"/>
    </location>
</feature>
<dbReference type="PANTHER" id="PTHR23502">
    <property type="entry name" value="MAJOR FACILITATOR SUPERFAMILY"/>
    <property type="match status" value="1"/>
</dbReference>
<dbReference type="AlphaFoldDB" id="A0AAQ0HJI7"/>
<dbReference type="InterPro" id="IPR011701">
    <property type="entry name" value="MFS"/>
</dbReference>
<keyword evidence="3 8" id="KW-0813">Transport</keyword>
<keyword evidence="4" id="KW-1003">Cell membrane</keyword>
<dbReference type="InterPro" id="IPR005829">
    <property type="entry name" value="Sugar_transporter_CS"/>
</dbReference>
<protein>
    <recommendedName>
        <fullName evidence="8">Bcr/CflA family efflux transporter</fullName>
    </recommendedName>
</protein>
<dbReference type="Gene3D" id="1.20.1720.10">
    <property type="entry name" value="Multidrug resistance protein D"/>
    <property type="match status" value="1"/>
</dbReference>
<dbReference type="InterPro" id="IPR004812">
    <property type="entry name" value="Efflux_drug-R_Bcr/CmlA"/>
</dbReference>
<dbReference type="Pfam" id="PF07690">
    <property type="entry name" value="MFS_1"/>
    <property type="match status" value="1"/>
</dbReference>
<sequence>MDFLRSPPQRLSRAPSLMFLVWITIAGTFPIHIFVPALPDAARDLGVSAGAMQLSITAYLIGLSLGQLLLGLLSDRFGRRPVLLAGLLLYVLSSAALVVAPSLGAVLIARVFQAIGGCAGLVLGRAITRDTAGPDRATARLAILGAAISIGPAFAPIIGGQVALHFGWRAVFVLLAGMNAVLLAITLATLPETHANRGDINIRAYFGRILALRQNAVFMRFCIGGAFATTSFYAFVGAAPFILKTQFGLTPDQVGLAFLVVVGSLTLGSLLASRLAGRLPVQTVVKTASLTMLAASLFLLGLVLAGRLSLLSLHLPIMAISFAIGLCSPFAMSGAISAEAAAIGAASGLYGCTQMGTGAAIIAATGMLPVPLELAMALVLLAASAVAAAAFCPISLRWFSRR</sequence>
<evidence type="ECO:0000256" key="8">
    <source>
        <dbReference type="RuleBase" id="RU365088"/>
    </source>
</evidence>
<evidence type="ECO:0000259" key="9">
    <source>
        <dbReference type="PROSITE" id="PS50850"/>
    </source>
</evidence>
<feature type="transmembrane region" description="Helical" evidence="8">
    <location>
        <begin position="82"/>
        <end position="101"/>
    </location>
</feature>
<accession>A0AAQ0HJI7</accession>
<organism evidence="10 11">
    <name type="scientific">Paracoccus versutus</name>
    <name type="common">Thiobacillus versutus</name>
    <dbReference type="NCBI Taxonomy" id="34007"/>
    <lineage>
        <taxon>Bacteria</taxon>
        <taxon>Pseudomonadati</taxon>
        <taxon>Pseudomonadota</taxon>
        <taxon>Alphaproteobacteria</taxon>
        <taxon>Rhodobacterales</taxon>
        <taxon>Paracoccaceae</taxon>
        <taxon>Paracoccus</taxon>
    </lineage>
</organism>
<evidence type="ECO:0000256" key="2">
    <source>
        <dbReference type="ARBA" id="ARBA00006236"/>
    </source>
</evidence>
<dbReference type="PROSITE" id="PS00216">
    <property type="entry name" value="SUGAR_TRANSPORT_1"/>
    <property type="match status" value="1"/>
</dbReference>
<dbReference type="InterPro" id="IPR020846">
    <property type="entry name" value="MFS_dom"/>
</dbReference>
<feature type="transmembrane region" description="Helical" evidence="8">
    <location>
        <begin position="20"/>
        <end position="38"/>
    </location>
</feature>
<dbReference type="GO" id="GO:0005886">
    <property type="term" value="C:plasma membrane"/>
    <property type="evidence" value="ECO:0007669"/>
    <property type="project" value="UniProtKB-SubCell"/>
</dbReference>
<feature type="transmembrane region" description="Helical" evidence="8">
    <location>
        <begin position="254"/>
        <end position="272"/>
    </location>
</feature>
<evidence type="ECO:0000256" key="7">
    <source>
        <dbReference type="ARBA" id="ARBA00023136"/>
    </source>
</evidence>